<dbReference type="RefSeq" id="XP_002175219.1">
    <property type="nucleotide sequence ID" value="XM_002175183.2"/>
</dbReference>
<keyword evidence="9" id="KW-1185">Reference proteome</keyword>
<keyword evidence="3" id="KW-0804">Transcription</keyword>
<name>B6K5X2_SCHJY</name>
<dbReference type="GO" id="GO:0000781">
    <property type="term" value="C:chromosome, telomeric region"/>
    <property type="evidence" value="ECO:0007669"/>
    <property type="project" value="GOC"/>
</dbReference>
<dbReference type="AlphaFoldDB" id="B6K5X2"/>
<dbReference type="eggNOG" id="KOG3149">
    <property type="taxonomic scope" value="Eukaryota"/>
</dbReference>
<comment type="subcellular location">
    <subcellularLocation>
        <location evidence="5">Nucleus</location>
    </subcellularLocation>
</comment>
<gene>
    <name evidence="8" type="primary">yaf9</name>
    <name evidence="7" type="ORF">SJAG_04097</name>
</gene>
<organism evidence="7 9">
    <name type="scientific">Schizosaccharomyces japonicus (strain yFS275 / FY16936)</name>
    <name type="common">Fission yeast</name>
    <dbReference type="NCBI Taxonomy" id="402676"/>
    <lineage>
        <taxon>Eukaryota</taxon>
        <taxon>Fungi</taxon>
        <taxon>Dikarya</taxon>
        <taxon>Ascomycota</taxon>
        <taxon>Taphrinomycotina</taxon>
        <taxon>Schizosaccharomycetes</taxon>
        <taxon>Schizosaccharomycetales</taxon>
        <taxon>Schizosaccharomycetaceae</taxon>
        <taxon>Schizosaccharomyces</taxon>
    </lineage>
</organism>
<dbReference type="GO" id="GO:0006357">
    <property type="term" value="P:regulation of transcription by RNA polymerase II"/>
    <property type="evidence" value="ECO:0000318"/>
    <property type="project" value="GO_Central"/>
</dbReference>
<dbReference type="InterPro" id="IPR005033">
    <property type="entry name" value="YEATS"/>
</dbReference>
<dbReference type="GO" id="GO:0006338">
    <property type="term" value="P:chromatin remodeling"/>
    <property type="evidence" value="ECO:0000318"/>
    <property type="project" value="GO_Central"/>
</dbReference>
<dbReference type="GO" id="GO:0000812">
    <property type="term" value="C:Swr1 complex"/>
    <property type="evidence" value="ECO:0000318"/>
    <property type="project" value="GO_Central"/>
</dbReference>
<dbReference type="PROSITE" id="PS51037">
    <property type="entry name" value="YEATS"/>
    <property type="match status" value="1"/>
</dbReference>
<evidence type="ECO:0000259" key="6">
    <source>
        <dbReference type="PROSITE" id="PS51037"/>
    </source>
</evidence>
<keyword evidence="2" id="KW-0805">Transcription regulation</keyword>
<dbReference type="Pfam" id="PF03366">
    <property type="entry name" value="YEATS"/>
    <property type="match status" value="1"/>
</dbReference>
<accession>B6K5X2</accession>
<dbReference type="GO" id="GO:0016740">
    <property type="term" value="F:transferase activity"/>
    <property type="evidence" value="ECO:0007669"/>
    <property type="project" value="UniProtKB-KW"/>
</dbReference>
<dbReference type="VEuPathDB" id="FungiDB:SJAG_04097"/>
<evidence type="ECO:0000256" key="1">
    <source>
        <dbReference type="ARBA" id="ARBA00022408"/>
    </source>
</evidence>
<evidence type="ECO:0000256" key="5">
    <source>
        <dbReference type="PROSITE-ProRule" id="PRU00376"/>
    </source>
</evidence>
<feature type="domain" description="YEATS" evidence="6">
    <location>
        <begin position="5"/>
        <end position="155"/>
    </location>
</feature>
<evidence type="ECO:0000256" key="3">
    <source>
        <dbReference type="ARBA" id="ARBA00023163"/>
    </source>
</evidence>
<dbReference type="GO" id="GO:0006281">
    <property type="term" value="P:DNA repair"/>
    <property type="evidence" value="ECO:0007669"/>
    <property type="project" value="EnsemblFungi"/>
</dbReference>
<evidence type="ECO:0000313" key="7">
    <source>
        <dbReference type="EMBL" id="EEB08926.1"/>
    </source>
</evidence>
<protein>
    <recommendedName>
        <fullName evidence="1">Protein AF-9 homolog</fullName>
    </recommendedName>
</protein>
<sequence length="218" mass="25105">MGIHRISKCQISRPIIVGNDAKPLTEEEKQNAPKDHTHHWRIFVEGVDGEDISPWIRKVVFKLHDTYHNSTRIIEEPPFEVNETGWGEFDIMIRVFFPPEAHEKPITFFHRLKLHAYLTTGDTVTPLNEYVKSEQYEEVVFNEPTEIMYNILTQHAIGDGHGLAVEPEPGHEFSLQREQDEVDKLDIAVGKVNEMIQSYRKRLQELGGTPEQGTPVAQ</sequence>
<dbReference type="GO" id="GO:0031509">
    <property type="term" value="P:subtelomeric heterochromatin formation"/>
    <property type="evidence" value="ECO:0007669"/>
    <property type="project" value="EnsemblFungi"/>
</dbReference>
<dbReference type="OMA" id="VKPYHNE"/>
<dbReference type="CDD" id="cd16908">
    <property type="entry name" value="YEATS_Yaf9_like"/>
    <property type="match status" value="1"/>
</dbReference>
<keyword evidence="4 5" id="KW-0539">Nucleus</keyword>
<dbReference type="HOGENOM" id="CLU_051385_2_1_1"/>
<evidence type="ECO:0000256" key="2">
    <source>
        <dbReference type="ARBA" id="ARBA00023015"/>
    </source>
</evidence>
<dbReference type="GO" id="GO:0042393">
    <property type="term" value="F:histone binding"/>
    <property type="evidence" value="ECO:0000318"/>
    <property type="project" value="GO_Central"/>
</dbReference>
<dbReference type="InterPro" id="IPR055129">
    <property type="entry name" value="YEATS_dom"/>
</dbReference>
<dbReference type="Proteomes" id="UP000001744">
    <property type="component" value="Unassembled WGS sequence"/>
</dbReference>
<evidence type="ECO:0000313" key="8">
    <source>
        <dbReference type="JaponicusDB" id="SJAG_04097"/>
    </source>
</evidence>
<proteinExistence type="predicted"/>
<dbReference type="GeneID" id="7049268"/>
<dbReference type="InterPro" id="IPR038704">
    <property type="entry name" value="YEAST_sf"/>
</dbReference>
<dbReference type="EMBL" id="KE651167">
    <property type="protein sequence ID" value="EEB08926.1"/>
    <property type="molecule type" value="Genomic_DNA"/>
</dbReference>
<evidence type="ECO:0000313" key="9">
    <source>
        <dbReference type="Proteomes" id="UP000001744"/>
    </source>
</evidence>
<reference evidence="7 9" key="1">
    <citation type="journal article" date="2011" name="Science">
        <title>Comparative functional genomics of the fission yeasts.</title>
        <authorList>
            <person name="Rhind N."/>
            <person name="Chen Z."/>
            <person name="Yassour M."/>
            <person name="Thompson D.A."/>
            <person name="Haas B.J."/>
            <person name="Habib N."/>
            <person name="Wapinski I."/>
            <person name="Roy S."/>
            <person name="Lin M.F."/>
            <person name="Heiman D.I."/>
            <person name="Young S.K."/>
            <person name="Furuya K."/>
            <person name="Guo Y."/>
            <person name="Pidoux A."/>
            <person name="Chen H.M."/>
            <person name="Robbertse B."/>
            <person name="Goldberg J.M."/>
            <person name="Aoki K."/>
            <person name="Bayne E.H."/>
            <person name="Berlin A.M."/>
            <person name="Desjardins C.A."/>
            <person name="Dobbs E."/>
            <person name="Dukaj L."/>
            <person name="Fan L."/>
            <person name="FitzGerald M.G."/>
            <person name="French C."/>
            <person name="Gujja S."/>
            <person name="Hansen K."/>
            <person name="Keifenheim D."/>
            <person name="Levin J.Z."/>
            <person name="Mosher R.A."/>
            <person name="Mueller C.A."/>
            <person name="Pfiffner J."/>
            <person name="Priest M."/>
            <person name="Russ C."/>
            <person name="Smialowska A."/>
            <person name="Swoboda P."/>
            <person name="Sykes S.M."/>
            <person name="Vaughn M."/>
            <person name="Vengrova S."/>
            <person name="Yoder R."/>
            <person name="Zeng Q."/>
            <person name="Allshire R."/>
            <person name="Baulcombe D."/>
            <person name="Birren B.W."/>
            <person name="Brown W."/>
            <person name="Ekwall K."/>
            <person name="Kellis M."/>
            <person name="Leatherwood J."/>
            <person name="Levin H."/>
            <person name="Margalit H."/>
            <person name="Martienssen R."/>
            <person name="Nieduszynski C.A."/>
            <person name="Spatafora J.W."/>
            <person name="Friedman N."/>
            <person name="Dalgaard J.Z."/>
            <person name="Baumann P."/>
            <person name="Niki H."/>
            <person name="Regev A."/>
            <person name="Nusbaum C."/>
        </authorList>
    </citation>
    <scope>NUCLEOTIDE SEQUENCE [LARGE SCALE GENOMIC DNA]</scope>
    <source>
        <strain evidence="9">yFS275 / FY16936</strain>
    </source>
</reference>
<dbReference type="STRING" id="402676.B6K5X2"/>
<dbReference type="GO" id="GO:0005634">
    <property type="term" value="C:nucleus"/>
    <property type="evidence" value="ECO:0000318"/>
    <property type="project" value="GO_Central"/>
</dbReference>
<dbReference type="JaponicusDB" id="SJAG_04097">
    <property type="gene designation" value="yaf9"/>
</dbReference>
<dbReference type="GO" id="GO:0035267">
    <property type="term" value="C:NuA4 histone acetyltransferase complex"/>
    <property type="evidence" value="ECO:0000318"/>
    <property type="project" value="GO_Central"/>
</dbReference>
<dbReference type="Gene3D" id="2.60.40.1970">
    <property type="entry name" value="YEATS domain"/>
    <property type="match status" value="1"/>
</dbReference>
<evidence type="ECO:0000256" key="4">
    <source>
        <dbReference type="ARBA" id="ARBA00023242"/>
    </source>
</evidence>
<dbReference type="PANTHER" id="PTHR47573">
    <property type="entry name" value="PROTEIN AF-9 HOMOLOG"/>
    <property type="match status" value="1"/>
</dbReference>
<dbReference type="PANTHER" id="PTHR47573:SF1">
    <property type="entry name" value="PROTEIN AF-9 HOMOLOG"/>
    <property type="match status" value="1"/>
</dbReference>